<dbReference type="InterPro" id="IPR036388">
    <property type="entry name" value="WH-like_DNA-bd_sf"/>
</dbReference>
<keyword evidence="3" id="KW-0238">DNA-binding</keyword>
<reference evidence="8" key="2">
    <citation type="submission" date="2021-02" db="UniProtKB">
        <authorList>
            <consortium name="EnsemblMetazoa"/>
        </authorList>
    </citation>
    <scope>IDENTIFICATION</scope>
    <source>
        <strain evidence="8">JHB</strain>
    </source>
</reference>
<dbReference type="SUPFAM" id="SSF46785">
    <property type="entry name" value="Winged helix' DNA-binding domain"/>
    <property type="match status" value="1"/>
</dbReference>
<evidence type="ECO:0000313" key="9">
    <source>
        <dbReference type="Proteomes" id="UP000002320"/>
    </source>
</evidence>
<dbReference type="OMA" id="TFHFIDC"/>
<dbReference type="KEGG" id="cqu:CpipJ_CPIJ006417"/>
<keyword evidence="9" id="KW-1185">Reference proteome</keyword>
<feature type="compositionally biased region" description="Polar residues" evidence="5">
    <location>
        <begin position="1"/>
        <end position="12"/>
    </location>
</feature>
<dbReference type="InterPro" id="IPR014892">
    <property type="entry name" value="RPA_C"/>
</dbReference>
<dbReference type="PANTHER" id="PTHR13989">
    <property type="entry name" value="REPLICATION PROTEIN A-RELATED"/>
    <property type="match status" value="1"/>
</dbReference>
<comment type="subcellular location">
    <subcellularLocation>
        <location evidence="1">Nucleus</location>
    </subcellularLocation>
</comment>
<dbReference type="EnsemblMetazoa" id="CPIJ006417-RA">
    <property type="protein sequence ID" value="CPIJ006417-PA"/>
    <property type="gene ID" value="CPIJ006417"/>
</dbReference>
<feature type="region of interest" description="Disordered" evidence="5">
    <location>
        <begin position="1"/>
        <end position="23"/>
    </location>
</feature>
<dbReference type="eggNOG" id="KOG3108">
    <property type="taxonomic scope" value="Eukaryota"/>
</dbReference>
<dbReference type="STRING" id="7176.B0WHV6"/>
<dbReference type="EMBL" id="DS231940">
    <property type="protein sequence ID" value="EDS28014.1"/>
    <property type="molecule type" value="Genomic_DNA"/>
</dbReference>
<dbReference type="SUPFAM" id="SSF50249">
    <property type="entry name" value="Nucleic acid-binding proteins"/>
    <property type="match status" value="1"/>
</dbReference>
<dbReference type="InterPro" id="IPR012340">
    <property type="entry name" value="NA-bd_OB-fold"/>
</dbReference>
<dbReference type="GO" id="GO:0035861">
    <property type="term" value="C:site of double-strand break"/>
    <property type="evidence" value="ECO:0007669"/>
    <property type="project" value="TreeGrafter"/>
</dbReference>
<proteinExistence type="inferred from homology"/>
<evidence type="ECO:0000313" key="7">
    <source>
        <dbReference type="EMBL" id="EDS28014.1"/>
    </source>
</evidence>
<keyword evidence="4" id="KW-0539">Nucleus</keyword>
<dbReference type="InterPro" id="IPR040260">
    <property type="entry name" value="RFA2-like"/>
</dbReference>
<gene>
    <name evidence="8" type="primary">6038497</name>
    <name evidence="7" type="ORF">CpipJ_CPIJ006417</name>
</gene>
<dbReference type="VEuPathDB" id="VectorBase:CQUJHB009431"/>
<comment type="similarity">
    <text evidence="2">Belongs to the replication factor A protein 2 family.</text>
</comment>
<sequence length="242" mass="27143">MNFSTGSDTFNPRSARGANDEHKSEGVLPVMLRHIQESPEEGIELFGYQYATVTFVAIVRQIVQTPTKVTYRMEDHTAQLDAHRWIDEEHPDQNDIPVVRINSYARVVGSVRNEGKGSDRVKAVMIFKISQVDSPNEITTHLLEVLNARYKGEEYAKKAGISGIGGSREEIAEANSMGLSRAQMVVYKAIKHHISDIGISREELQAKFPHISPTEMTRIIDEMIQEGLVYTSADVDHFLCVT</sequence>
<dbReference type="Gene3D" id="2.40.50.140">
    <property type="entry name" value="Nucleic acid-binding proteins"/>
    <property type="match status" value="1"/>
</dbReference>
<dbReference type="PANTHER" id="PTHR13989:SF16">
    <property type="entry name" value="REPLICATION PROTEIN A2"/>
    <property type="match status" value="1"/>
</dbReference>
<dbReference type="GO" id="GO:0005662">
    <property type="term" value="C:DNA replication factor A complex"/>
    <property type="evidence" value="ECO:0007669"/>
    <property type="project" value="TreeGrafter"/>
</dbReference>
<accession>B0WHV6</accession>
<dbReference type="GO" id="GO:0000724">
    <property type="term" value="P:double-strand break repair via homologous recombination"/>
    <property type="evidence" value="ECO:0007669"/>
    <property type="project" value="TreeGrafter"/>
</dbReference>
<dbReference type="CDD" id="cd04478">
    <property type="entry name" value="RPA2_DBD_D"/>
    <property type="match status" value="1"/>
</dbReference>
<dbReference type="GO" id="GO:0000781">
    <property type="term" value="C:chromosome, telomeric region"/>
    <property type="evidence" value="ECO:0007669"/>
    <property type="project" value="TreeGrafter"/>
</dbReference>
<dbReference type="HOGENOM" id="CLU_051033_1_1_1"/>
<dbReference type="GO" id="GO:0006289">
    <property type="term" value="P:nucleotide-excision repair"/>
    <property type="evidence" value="ECO:0007669"/>
    <property type="project" value="TreeGrafter"/>
</dbReference>
<organism>
    <name type="scientific">Culex quinquefasciatus</name>
    <name type="common">Southern house mosquito</name>
    <name type="synonym">Culex pungens</name>
    <dbReference type="NCBI Taxonomy" id="7176"/>
    <lineage>
        <taxon>Eukaryota</taxon>
        <taxon>Metazoa</taxon>
        <taxon>Ecdysozoa</taxon>
        <taxon>Arthropoda</taxon>
        <taxon>Hexapoda</taxon>
        <taxon>Insecta</taxon>
        <taxon>Pterygota</taxon>
        <taxon>Neoptera</taxon>
        <taxon>Endopterygota</taxon>
        <taxon>Diptera</taxon>
        <taxon>Nematocera</taxon>
        <taxon>Culicoidea</taxon>
        <taxon>Culicidae</taxon>
        <taxon>Culicinae</taxon>
        <taxon>Culicini</taxon>
        <taxon>Culex</taxon>
        <taxon>Culex</taxon>
    </lineage>
</organism>
<dbReference type="VEuPathDB" id="VectorBase:CPIJ006417"/>
<dbReference type="Gene3D" id="1.10.10.10">
    <property type="entry name" value="Winged helix-like DNA-binding domain superfamily/Winged helix DNA-binding domain"/>
    <property type="match status" value="1"/>
</dbReference>
<dbReference type="GO" id="GO:0006260">
    <property type="term" value="P:DNA replication"/>
    <property type="evidence" value="ECO:0007669"/>
    <property type="project" value="TreeGrafter"/>
</dbReference>
<dbReference type="OrthoDB" id="25571at2759"/>
<evidence type="ECO:0000256" key="1">
    <source>
        <dbReference type="ARBA" id="ARBA00004123"/>
    </source>
</evidence>
<feature type="domain" description="Replication protein A C-terminal" evidence="6">
    <location>
        <begin position="163"/>
        <end position="234"/>
    </location>
</feature>
<evidence type="ECO:0000256" key="3">
    <source>
        <dbReference type="ARBA" id="ARBA00023125"/>
    </source>
</evidence>
<dbReference type="Pfam" id="PF08784">
    <property type="entry name" value="RPA_C"/>
    <property type="match status" value="1"/>
</dbReference>
<reference evidence="7" key="1">
    <citation type="submission" date="2007-03" db="EMBL/GenBank/DDBJ databases">
        <title>Annotation of Culex pipiens quinquefasciatus.</title>
        <authorList>
            <consortium name="The Broad Institute Genome Sequencing Platform"/>
            <person name="Atkinson P.W."/>
            <person name="Hemingway J."/>
            <person name="Christensen B.M."/>
            <person name="Higgs S."/>
            <person name="Kodira C."/>
            <person name="Hannick L."/>
            <person name="Megy K."/>
            <person name="O'Leary S."/>
            <person name="Pearson M."/>
            <person name="Haas B.J."/>
            <person name="Mauceli E."/>
            <person name="Wortman J.R."/>
            <person name="Lee N.H."/>
            <person name="Guigo R."/>
            <person name="Stanke M."/>
            <person name="Alvarado L."/>
            <person name="Amedeo P."/>
            <person name="Antoine C.H."/>
            <person name="Arensburger P."/>
            <person name="Bidwell S.L."/>
            <person name="Crawford M."/>
            <person name="Camaro F."/>
            <person name="Devon K."/>
            <person name="Engels R."/>
            <person name="Hammond M."/>
            <person name="Howarth C."/>
            <person name="Koehrsen M."/>
            <person name="Lawson D."/>
            <person name="Montgomery P."/>
            <person name="Nene V."/>
            <person name="Nusbaum C."/>
            <person name="Puiu D."/>
            <person name="Romero-Severson J."/>
            <person name="Severson D.W."/>
            <person name="Shumway M."/>
            <person name="Sisk P."/>
            <person name="Stolte C."/>
            <person name="Zeng Q."/>
            <person name="Eisenstadt E."/>
            <person name="Fraser-Liggett C."/>
            <person name="Strausberg R."/>
            <person name="Galagan J."/>
            <person name="Birren B."/>
            <person name="Collins F.H."/>
        </authorList>
    </citation>
    <scope>NUCLEOTIDE SEQUENCE [LARGE SCALE GENOMIC DNA]</scope>
    <source>
        <strain evidence="7">JHB</strain>
    </source>
</reference>
<protein>
    <submittedName>
        <fullName evidence="7">Insect replication protein a</fullName>
    </submittedName>
</protein>
<evidence type="ECO:0000313" key="8">
    <source>
        <dbReference type="EnsemblMetazoa" id="CPIJ006417-PA"/>
    </source>
</evidence>
<dbReference type="Proteomes" id="UP000002320">
    <property type="component" value="Unassembled WGS sequence"/>
</dbReference>
<dbReference type="InterPro" id="IPR036390">
    <property type="entry name" value="WH_DNA-bd_sf"/>
</dbReference>
<dbReference type="AlphaFoldDB" id="B0WHV6"/>
<evidence type="ECO:0000256" key="4">
    <source>
        <dbReference type="ARBA" id="ARBA00023242"/>
    </source>
</evidence>
<dbReference type="GO" id="GO:0003697">
    <property type="term" value="F:single-stranded DNA binding"/>
    <property type="evidence" value="ECO:0007669"/>
    <property type="project" value="TreeGrafter"/>
</dbReference>
<dbReference type="InParanoid" id="B0WHV6"/>
<evidence type="ECO:0000259" key="6">
    <source>
        <dbReference type="Pfam" id="PF08784"/>
    </source>
</evidence>
<evidence type="ECO:0000256" key="2">
    <source>
        <dbReference type="ARBA" id="ARBA00007815"/>
    </source>
</evidence>
<dbReference type="FunCoup" id="B0WHV6">
    <property type="interactions" value="1280"/>
</dbReference>
<evidence type="ECO:0000256" key="5">
    <source>
        <dbReference type="SAM" id="MobiDB-lite"/>
    </source>
</evidence>
<name>B0WHV6_CULQU</name>